<accession>A0A835ESK4</accession>
<evidence type="ECO:0000259" key="4">
    <source>
        <dbReference type="Pfam" id="PF00561"/>
    </source>
</evidence>
<keyword evidence="7" id="KW-1185">Reference proteome</keyword>
<name>A0A835ESK4_9POAL</name>
<dbReference type="SUPFAM" id="SSF53474">
    <property type="entry name" value="alpha/beta-Hydrolases"/>
    <property type="match status" value="2"/>
</dbReference>
<dbReference type="InterPro" id="IPR000639">
    <property type="entry name" value="Epox_hydrolase-like"/>
</dbReference>
<evidence type="ECO:0000256" key="3">
    <source>
        <dbReference type="SAM" id="MobiDB-lite"/>
    </source>
</evidence>
<dbReference type="InterPro" id="IPR029058">
    <property type="entry name" value="AB_hydrolase_fold"/>
</dbReference>
<gene>
    <name evidence="6" type="ORF">HU200_030061</name>
</gene>
<keyword evidence="1" id="KW-0378">Hydrolase</keyword>
<sequence>MEPAIPLEATRFGDARIARRARPSVRTRDTDANAVLRDRSNRTYIKSIDWSGTPCLNASTALPRVNPPVDRGDTPNSSTCGDLRHVTVKWQAVSEAHDTHVFAGTAAPQCPCRCGTERCMRQGSHHAFARTQPHLAFSFFLLLPNKGRSPVINSSHSQQRAEQSITRAGKATPRERILHRTVEANGIAMHVAESGEEASQRVVVFLHGFPELWYSWRHQMESLAARGYRCVAPDLRGYGATTAPPDVASYSAFHVVGDVVALLDALDLHKVRAHVLLCFTAMAAVWISMAPSGRGEKNVFLVGHDWGAIIAWYLCLFRPDRVTALVNTSVAFMRHVYIRSDAGASAVKPIDYFKRLYGPTYYICRFQEPGVAEEEFSPANARYIMRQILCNRFTSGAAGGKKPDADDDEPLPPWLTEADVDHFASEFERTGFTGAINYYRNMDRNWELAAPWADAKVKVPTRFIVGDGDLTYHYPGIQDYIHKGGFKADVPMLEDVVVIPGARHFIQQEKADEVSDHIYDFISKLLGHEPARLDDRRCRPLLVDDDAAGEMIAGDLGAEVCVDEDVVAGTGGRVLVAFHHERTYDGVLSNQRKWKKLARAGDLDEWLVARKRKCDPFLRKRPVVIGSRKPVVIGSRKHYESKEQTQACACHRGGAMAAVRHRQVEANGISMHVAEAGPEDASAPAVLLVHGFPELWYSWRHQMGYLADRGYRCVAPDLRGYGGTTAPPDPSSYTAFHIVGDLIALLDALRLPQVFVVGHDWGAIVSWNLCLLRPDRVRALVNLSVAFTPRRPGIKPLEYFRAVYGDDYYVCRFQVSSWPVAPPIILWMLIATTKSVAGAWGGSKIRRF</sequence>
<dbReference type="PANTHER" id="PTHR43329">
    <property type="entry name" value="EPOXIDE HYDROLASE"/>
    <property type="match status" value="1"/>
</dbReference>
<comment type="caution">
    <text evidence="6">The sequence shown here is derived from an EMBL/GenBank/DDBJ whole genome shotgun (WGS) entry which is preliminary data.</text>
</comment>
<evidence type="ECO:0000313" key="6">
    <source>
        <dbReference type="EMBL" id="KAF8708679.1"/>
    </source>
</evidence>
<evidence type="ECO:0000256" key="1">
    <source>
        <dbReference type="ARBA" id="ARBA00022801"/>
    </source>
</evidence>
<feature type="compositionally biased region" description="Polar residues" evidence="3">
    <location>
        <begin position="151"/>
        <end position="166"/>
    </location>
</feature>
<dbReference type="AlphaFoldDB" id="A0A835ESK4"/>
<dbReference type="OrthoDB" id="7130006at2759"/>
<dbReference type="Pfam" id="PF12697">
    <property type="entry name" value="Abhydrolase_6"/>
    <property type="match status" value="1"/>
</dbReference>
<feature type="domain" description="AB hydrolase-1" evidence="4">
    <location>
        <begin position="684"/>
        <end position="785"/>
    </location>
</feature>
<evidence type="ECO:0000259" key="5">
    <source>
        <dbReference type="Pfam" id="PF12697"/>
    </source>
</evidence>
<evidence type="ECO:0000313" key="7">
    <source>
        <dbReference type="Proteomes" id="UP000636709"/>
    </source>
</evidence>
<dbReference type="Proteomes" id="UP000636709">
    <property type="component" value="Unassembled WGS sequence"/>
</dbReference>
<dbReference type="EMBL" id="JACEFO010001756">
    <property type="protein sequence ID" value="KAF8708679.1"/>
    <property type="molecule type" value="Genomic_DNA"/>
</dbReference>
<feature type="region of interest" description="Disordered" evidence="3">
    <location>
        <begin position="151"/>
        <end position="172"/>
    </location>
</feature>
<comment type="similarity">
    <text evidence="2">Belongs to the AB hydrolase superfamily. Epoxide hydrolase family.</text>
</comment>
<dbReference type="Gene3D" id="3.40.50.1820">
    <property type="entry name" value="alpha/beta hydrolase"/>
    <property type="match status" value="2"/>
</dbReference>
<dbReference type="GO" id="GO:0016787">
    <property type="term" value="F:hydrolase activity"/>
    <property type="evidence" value="ECO:0007669"/>
    <property type="project" value="UniProtKB-KW"/>
</dbReference>
<evidence type="ECO:0000256" key="2">
    <source>
        <dbReference type="ARBA" id="ARBA00038334"/>
    </source>
</evidence>
<reference evidence="6" key="1">
    <citation type="submission" date="2020-07" db="EMBL/GenBank/DDBJ databases">
        <title>Genome sequence and genetic diversity analysis of an under-domesticated orphan crop, white fonio (Digitaria exilis).</title>
        <authorList>
            <person name="Bennetzen J.L."/>
            <person name="Chen S."/>
            <person name="Ma X."/>
            <person name="Wang X."/>
            <person name="Yssel A.E.J."/>
            <person name="Chaluvadi S.R."/>
            <person name="Johnson M."/>
            <person name="Gangashetty P."/>
            <person name="Hamidou F."/>
            <person name="Sanogo M.D."/>
            <person name="Zwaenepoel A."/>
            <person name="Wallace J."/>
            <person name="Van De Peer Y."/>
            <person name="Van Deynze A."/>
        </authorList>
    </citation>
    <scope>NUCLEOTIDE SEQUENCE</scope>
    <source>
        <tissue evidence="6">Leaves</tissue>
    </source>
</reference>
<organism evidence="6 7">
    <name type="scientific">Digitaria exilis</name>
    <dbReference type="NCBI Taxonomy" id="1010633"/>
    <lineage>
        <taxon>Eukaryota</taxon>
        <taxon>Viridiplantae</taxon>
        <taxon>Streptophyta</taxon>
        <taxon>Embryophyta</taxon>
        <taxon>Tracheophyta</taxon>
        <taxon>Spermatophyta</taxon>
        <taxon>Magnoliopsida</taxon>
        <taxon>Liliopsida</taxon>
        <taxon>Poales</taxon>
        <taxon>Poaceae</taxon>
        <taxon>PACMAD clade</taxon>
        <taxon>Panicoideae</taxon>
        <taxon>Panicodae</taxon>
        <taxon>Paniceae</taxon>
        <taxon>Anthephorinae</taxon>
        <taxon>Digitaria</taxon>
    </lineage>
</organism>
<feature type="domain" description="AB hydrolase-1" evidence="5">
    <location>
        <begin position="203"/>
        <end position="516"/>
    </location>
</feature>
<dbReference type="InterPro" id="IPR000073">
    <property type="entry name" value="AB_hydrolase_1"/>
</dbReference>
<proteinExistence type="inferred from homology"/>
<protein>
    <recommendedName>
        <fullName evidence="4 5">AB hydrolase-1 domain-containing protein</fullName>
    </recommendedName>
</protein>
<dbReference type="Pfam" id="PF00561">
    <property type="entry name" value="Abhydrolase_1"/>
    <property type="match status" value="1"/>
</dbReference>
<dbReference type="PRINTS" id="PR00412">
    <property type="entry name" value="EPOXHYDRLASE"/>
</dbReference>